<reference evidence="1" key="1">
    <citation type="submission" date="2022-03" db="EMBL/GenBank/DDBJ databases">
        <authorList>
            <person name="Martin C."/>
        </authorList>
    </citation>
    <scope>NUCLEOTIDE SEQUENCE</scope>
</reference>
<evidence type="ECO:0000313" key="2">
    <source>
        <dbReference type="Proteomes" id="UP000749559"/>
    </source>
</evidence>
<dbReference type="InterPro" id="IPR051191">
    <property type="entry name" value="DCAF12"/>
</dbReference>
<dbReference type="Proteomes" id="UP000749559">
    <property type="component" value="Unassembled WGS sequence"/>
</dbReference>
<comment type="caution">
    <text evidence="1">The sequence shown here is derived from an EMBL/GenBank/DDBJ whole genome shotgun (WGS) entry which is preliminary data.</text>
</comment>
<protein>
    <submittedName>
        <fullName evidence="1">Uncharacterized protein</fullName>
    </submittedName>
</protein>
<dbReference type="SUPFAM" id="SSF48452">
    <property type="entry name" value="TPR-like"/>
    <property type="match status" value="1"/>
</dbReference>
<name>A0A8J1XE55_OWEFU</name>
<dbReference type="Pfam" id="PF05729">
    <property type="entry name" value="NACHT"/>
    <property type="match status" value="1"/>
</dbReference>
<dbReference type="InterPro" id="IPR011990">
    <property type="entry name" value="TPR-like_helical_dom_sf"/>
</dbReference>
<dbReference type="OrthoDB" id="427368at2759"/>
<evidence type="ECO:0000313" key="1">
    <source>
        <dbReference type="EMBL" id="CAH1785089.1"/>
    </source>
</evidence>
<dbReference type="SUPFAM" id="SSF52540">
    <property type="entry name" value="P-loop containing nucleoside triphosphate hydrolases"/>
    <property type="match status" value="1"/>
</dbReference>
<keyword evidence="2" id="KW-1185">Reference proteome</keyword>
<dbReference type="AlphaFoldDB" id="A0A8J1XE55"/>
<dbReference type="EMBL" id="CAIIXF020000005">
    <property type="protein sequence ID" value="CAH1785089.1"/>
    <property type="molecule type" value="Genomic_DNA"/>
</dbReference>
<accession>A0A8J1XE55</accession>
<dbReference type="InterPro" id="IPR007111">
    <property type="entry name" value="NACHT_NTPase"/>
</dbReference>
<sequence length="853" mass="98287">MLRDPSFIETIPEEHQEAFIDPNPVAPDKLKMLKKMIEDRYTRVRVHVYKCSFDHHDEDSKVKFSGLDGVDDKAFSKIVFDFFKNRIEHQYPLADKESEDPYERIKEKHEAFMKASSAVVIGRDETLERVDNYICGPGIDKPLLMVGAAGTGKSSIMARLADTTSHKAATGAIPGGGDKGWHVFYHFVGAVPGSTELEKLLKRLLKEMGVVDASNMPKDLESAAQVTCGALNNQNTRPTIIIIDALNQFDSDLAADLVSWVPKKLAPQIRCIFTMIPETPQHYALISREPQPDMFDLEPLNMESRTKIVKEMLGKYNKALDTGQMDSLLSKTSSDNPLWLSLACEELRVFGNFRKVSDKINQLRDGLLELEMQIMTRFEEESGGELLVATLCLLESSSTGLLETELLMILGDTDNLMPREQAEAEKNDNQSEKCRSNLEPLPAYKWAEVYRSLRPFLRPFGDSGEGRLDFYHRSLSKAVRKKYLKDDGIKKWWHKILADYFENEQNISRKIEEYPNHLLLLEDQERMKTFLTDWDVFLNLFNIEFSTKLCKYWNKTCTLDEMEQLYVTKIENLTNDTSSTKDLLARRLEKMSKFMGQMGRYDKAMQYATRARDIEEELGSRPERMMEIYHLLAFVGDEHFKLEDYLYHAQLPRMKPIVENYEKTVQLRKVMAEKSSSKEEKYKLGMALSRLSFFLSGYALRGGDEWLSAEVAKEKAISYVNEAIELYTEMQDNYRIGDCLLTRGVAEGHPTPKQIKYYEEAREKILQSAGPLNMTMDCLLLNMGIYYEDTGDKRRAYGYYFEWYTTCRDLYGERHARCKRCVTLLRETIFMDIAKEVGNPVPEMLEDNANEVT</sequence>
<gene>
    <name evidence="1" type="ORF">OFUS_LOCUS11195</name>
</gene>
<dbReference type="Gene3D" id="3.40.50.300">
    <property type="entry name" value="P-loop containing nucleotide triphosphate hydrolases"/>
    <property type="match status" value="1"/>
</dbReference>
<dbReference type="PANTHER" id="PTHR19860:SF14">
    <property type="entry name" value="DUF4062 DOMAIN-CONTAINING PROTEIN"/>
    <property type="match status" value="1"/>
</dbReference>
<dbReference type="InterPro" id="IPR027417">
    <property type="entry name" value="P-loop_NTPase"/>
</dbReference>
<organism evidence="1 2">
    <name type="scientific">Owenia fusiformis</name>
    <name type="common">Polychaete worm</name>
    <dbReference type="NCBI Taxonomy" id="6347"/>
    <lineage>
        <taxon>Eukaryota</taxon>
        <taxon>Metazoa</taxon>
        <taxon>Spiralia</taxon>
        <taxon>Lophotrochozoa</taxon>
        <taxon>Annelida</taxon>
        <taxon>Polychaeta</taxon>
        <taxon>Sedentaria</taxon>
        <taxon>Canalipalpata</taxon>
        <taxon>Sabellida</taxon>
        <taxon>Oweniida</taxon>
        <taxon>Oweniidae</taxon>
        <taxon>Owenia</taxon>
    </lineage>
</organism>
<dbReference type="PANTHER" id="PTHR19860">
    <property type="entry name" value="DDB1- AND CUL4-ASSOCIATED FACTOR 12-RELATED"/>
    <property type="match status" value="1"/>
</dbReference>
<proteinExistence type="predicted"/>
<dbReference type="Gene3D" id="1.25.40.10">
    <property type="entry name" value="Tetratricopeptide repeat domain"/>
    <property type="match status" value="1"/>
</dbReference>
<dbReference type="GO" id="GO:0080008">
    <property type="term" value="C:Cul4-RING E3 ubiquitin ligase complex"/>
    <property type="evidence" value="ECO:0007669"/>
    <property type="project" value="TreeGrafter"/>
</dbReference>